<proteinExistence type="predicted"/>
<name>A0A8T0X073_PANVG</name>
<accession>A0A8T0X073</accession>
<dbReference type="PROSITE" id="PS51257">
    <property type="entry name" value="PROKAR_LIPOPROTEIN"/>
    <property type="match status" value="1"/>
</dbReference>
<keyword evidence="2" id="KW-1185">Reference proteome</keyword>
<dbReference type="Proteomes" id="UP000823388">
    <property type="component" value="Chromosome 1N"/>
</dbReference>
<gene>
    <name evidence="1" type="ORF">PVAP13_1NG178719</name>
</gene>
<comment type="caution">
    <text evidence="1">The sequence shown here is derived from an EMBL/GenBank/DDBJ whole genome shotgun (WGS) entry which is preliminary data.</text>
</comment>
<sequence>MGWIRTAGKRQILTATTTSSGLHFGSSCTQWKPYKVYFYMDLESYPYDLRGCRDPQFTTETLSFHGAVSLDFGPMGCVSSGAQ</sequence>
<evidence type="ECO:0000313" key="2">
    <source>
        <dbReference type="Proteomes" id="UP000823388"/>
    </source>
</evidence>
<dbReference type="EMBL" id="CM029038">
    <property type="protein sequence ID" value="KAG2650643.1"/>
    <property type="molecule type" value="Genomic_DNA"/>
</dbReference>
<reference evidence="1 2" key="1">
    <citation type="submission" date="2020-05" db="EMBL/GenBank/DDBJ databases">
        <title>WGS assembly of Panicum virgatum.</title>
        <authorList>
            <person name="Lovell J.T."/>
            <person name="Jenkins J."/>
            <person name="Shu S."/>
            <person name="Juenger T.E."/>
            <person name="Schmutz J."/>
        </authorList>
    </citation>
    <scope>NUCLEOTIDE SEQUENCE [LARGE SCALE GENOMIC DNA]</scope>
    <source>
        <strain evidence="2">cv. AP13</strain>
    </source>
</reference>
<dbReference type="AlphaFoldDB" id="A0A8T0X073"/>
<protein>
    <submittedName>
        <fullName evidence="1">Uncharacterized protein</fullName>
    </submittedName>
</protein>
<evidence type="ECO:0000313" key="1">
    <source>
        <dbReference type="EMBL" id="KAG2650643.1"/>
    </source>
</evidence>
<organism evidence="1 2">
    <name type="scientific">Panicum virgatum</name>
    <name type="common">Blackwell switchgrass</name>
    <dbReference type="NCBI Taxonomy" id="38727"/>
    <lineage>
        <taxon>Eukaryota</taxon>
        <taxon>Viridiplantae</taxon>
        <taxon>Streptophyta</taxon>
        <taxon>Embryophyta</taxon>
        <taxon>Tracheophyta</taxon>
        <taxon>Spermatophyta</taxon>
        <taxon>Magnoliopsida</taxon>
        <taxon>Liliopsida</taxon>
        <taxon>Poales</taxon>
        <taxon>Poaceae</taxon>
        <taxon>PACMAD clade</taxon>
        <taxon>Panicoideae</taxon>
        <taxon>Panicodae</taxon>
        <taxon>Paniceae</taxon>
        <taxon>Panicinae</taxon>
        <taxon>Panicum</taxon>
        <taxon>Panicum sect. Hiantes</taxon>
    </lineage>
</organism>